<evidence type="ECO:0000313" key="3">
    <source>
        <dbReference type="Proteomes" id="UP001152302"/>
    </source>
</evidence>
<gene>
    <name evidence="2" type="ORF">M4L21_01430</name>
</gene>
<proteinExistence type="predicted"/>
<sequence length="366" mass="41693">MNNYLIITALYRFICGGLILAINWELASPESTSDLAISTILSFVPAIFAPFLINLFFKNYSGSNLTKLSFLGIFFIVIAITMLYQNTLLLILLNFALWIVFFLLETSLELWFSELVENKNEEFINKYSSLSMTVNQVALMIGPLFIAVIMKFIALFWIFLIYGIVYFLLHLGINKVKLMTHDVTCETAHTSKEPVKIVHYLVGMLMWPILGTINFMLPTFTVYKNREIHEVALLDSALGVGMALIGILLSKYLSYKWMNIFLIISISISVLWYYFEDTIIIKLLLMLCFGLSFGGARIIFRKIIVTEYASHTVKSVYSLGNALGLSILSVCIYLGMLNLDFVWLPSFILLTILLILLKTQYQKGDL</sequence>
<feature type="transmembrane region" description="Helical" evidence="1">
    <location>
        <begin position="281"/>
        <end position="300"/>
    </location>
</feature>
<feature type="transmembrane region" description="Helical" evidence="1">
    <location>
        <begin position="341"/>
        <end position="357"/>
    </location>
</feature>
<dbReference type="SUPFAM" id="SSF103473">
    <property type="entry name" value="MFS general substrate transporter"/>
    <property type="match status" value="1"/>
</dbReference>
<dbReference type="AlphaFoldDB" id="A0A9X4L6J1"/>
<feature type="transmembrane region" description="Helical" evidence="1">
    <location>
        <begin position="257"/>
        <end position="275"/>
    </location>
</feature>
<dbReference type="EMBL" id="JAMBPX010000001">
    <property type="protein sequence ID" value="MDG0857971.1"/>
    <property type="molecule type" value="Genomic_DNA"/>
</dbReference>
<keyword evidence="1" id="KW-0812">Transmembrane</keyword>
<organism evidence="2 3">
    <name type="scientific">Staphylococcus equorum</name>
    <dbReference type="NCBI Taxonomy" id="246432"/>
    <lineage>
        <taxon>Bacteria</taxon>
        <taxon>Bacillati</taxon>
        <taxon>Bacillota</taxon>
        <taxon>Bacilli</taxon>
        <taxon>Bacillales</taxon>
        <taxon>Staphylococcaceae</taxon>
        <taxon>Staphylococcus</taxon>
    </lineage>
</organism>
<feature type="transmembrane region" description="Helical" evidence="1">
    <location>
        <begin position="5"/>
        <end position="24"/>
    </location>
</feature>
<dbReference type="InterPro" id="IPR036259">
    <property type="entry name" value="MFS_trans_sf"/>
</dbReference>
<evidence type="ECO:0000256" key="1">
    <source>
        <dbReference type="SAM" id="Phobius"/>
    </source>
</evidence>
<feature type="transmembrane region" description="Helical" evidence="1">
    <location>
        <begin position="36"/>
        <end position="56"/>
    </location>
</feature>
<evidence type="ECO:0000313" key="2">
    <source>
        <dbReference type="EMBL" id="MDG0857971.1"/>
    </source>
</evidence>
<feature type="transmembrane region" description="Helical" evidence="1">
    <location>
        <begin position="197"/>
        <end position="220"/>
    </location>
</feature>
<evidence type="ECO:0008006" key="4">
    <source>
        <dbReference type="Google" id="ProtNLM"/>
    </source>
</evidence>
<feature type="transmembrane region" description="Helical" evidence="1">
    <location>
        <begin position="232"/>
        <end position="250"/>
    </location>
</feature>
<protein>
    <recommendedName>
        <fullName evidence="4">MFS transporter</fullName>
    </recommendedName>
</protein>
<name>A0A9X4L6J1_9STAP</name>
<dbReference type="RefSeq" id="WP_277580298.1">
    <property type="nucleotide sequence ID" value="NZ_JAMBPV010000001.1"/>
</dbReference>
<feature type="transmembrane region" description="Helical" evidence="1">
    <location>
        <begin position="316"/>
        <end position="335"/>
    </location>
</feature>
<keyword evidence="1" id="KW-0472">Membrane</keyword>
<keyword evidence="1" id="KW-1133">Transmembrane helix</keyword>
<feature type="transmembrane region" description="Helical" evidence="1">
    <location>
        <begin position="152"/>
        <end position="169"/>
    </location>
</feature>
<reference evidence="2" key="1">
    <citation type="submission" date="2022-05" db="EMBL/GenBank/DDBJ databases">
        <title>Comparative genomics of Staphylococcus equorum isolates.</title>
        <authorList>
            <person name="Luelf R.H."/>
        </authorList>
    </citation>
    <scope>NUCLEOTIDE SEQUENCE</scope>
    <source>
        <strain evidence="2">TMW 2.2343</strain>
    </source>
</reference>
<accession>A0A9X4L6J1</accession>
<comment type="caution">
    <text evidence="2">The sequence shown here is derived from an EMBL/GenBank/DDBJ whole genome shotgun (WGS) entry which is preliminary data.</text>
</comment>
<dbReference type="Proteomes" id="UP001152302">
    <property type="component" value="Unassembled WGS sequence"/>
</dbReference>
<feature type="transmembrane region" description="Helical" evidence="1">
    <location>
        <begin position="91"/>
        <end position="112"/>
    </location>
</feature>